<name>A0A142IEU4_9CAUD</name>
<reference evidence="1 2" key="1">
    <citation type="journal article" date="2016" name="Front. Microbiol.">
        <title>Characterization of Novel Bacteriophages for Biocontrol of Bacterial Blight in Leek Caused by Pseudomonas syringae pv. porri.</title>
        <authorList>
            <person name="Rombouts S."/>
            <person name="Lavigne R."/>
        </authorList>
    </citation>
    <scope>NUCLEOTIDE SEQUENCE [LARGE SCALE GENOMIC DNA]</scope>
</reference>
<protein>
    <submittedName>
        <fullName evidence="1">Uncharacterized protein</fullName>
    </submittedName>
</protein>
<keyword evidence="2" id="KW-1185">Reference proteome</keyword>
<evidence type="ECO:0000313" key="2">
    <source>
        <dbReference type="Proteomes" id="UP000229945"/>
    </source>
</evidence>
<accession>A0A142IEU4</accession>
<gene>
    <name evidence="1" type="ORF">vB_PsyM_KIL4_0016</name>
</gene>
<evidence type="ECO:0000313" key="1">
    <source>
        <dbReference type="EMBL" id="AMR57749.1"/>
    </source>
</evidence>
<dbReference type="EMBL" id="KU130129">
    <property type="protein sequence ID" value="AMR57749.1"/>
    <property type="molecule type" value="Genomic_DNA"/>
</dbReference>
<sequence>MFEALIEAEQSEEYAKRLEHICEQFVQGVNLLDHDDKLYMLDKVEEARWVTGATYNRGVHILLDMVQYAVEQSYRSTNG</sequence>
<organism evidence="1 2">
    <name type="scientific">Pseudomonas phage vB_PsyM_KIL4</name>
    <dbReference type="NCBI Taxonomy" id="1777069"/>
    <lineage>
        <taxon>Viruses</taxon>
        <taxon>Duplodnaviria</taxon>
        <taxon>Heunggongvirae</taxon>
        <taxon>Uroviricota</taxon>
        <taxon>Caudoviricetes</taxon>
        <taxon>Vandenendeviridae</taxon>
        <taxon>Gorskivirinae</taxon>
        <taxon>Flaumdravirus</taxon>
        <taxon>Flaumdravirus KIL2</taxon>
    </lineage>
</organism>
<proteinExistence type="predicted"/>
<dbReference type="Proteomes" id="UP000229945">
    <property type="component" value="Segment"/>
</dbReference>